<dbReference type="Pfam" id="PF00003">
    <property type="entry name" value="7tm_3"/>
    <property type="match status" value="1"/>
</dbReference>
<dbReference type="AlphaFoldDB" id="A0A0L0HF64"/>
<dbReference type="InterPro" id="IPR017978">
    <property type="entry name" value="GPCR_3_C"/>
</dbReference>
<dbReference type="OMA" id="CNIQDMS"/>
<dbReference type="OrthoDB" id="5597995at2759"/>
<dbReference type="GO" id="GO:0007214">
    <property type="term" value="P:gamma-aminobutyric acid signaling pathway"/>
    <property type="evidence" value="ECO:0007669"/>
    <property type="project" value="TreeGrafter"/>
</dbReference>
<keyword evidence="6" id="KW-0675">Receptor</keyword>
<gene>
    <name evidence="11" type="ORF">SPPG_04432</name>
</gene>
<dbReference type="GO" id="GO:0038039">
    <property type="term" value="C:G protein-coupled receptor heterodimeric complex"/>
    <property type="evidence" value="ECO:0007669"/>
    <property type="project" value="TreeGrafter"/>
</dbReference>
<dbReference type="Proteomes" id="UP000053201">
    <property type="component" value="Unassembled WGS sequence"/>
</dbReference>
<dbReference type="InterPro" id="IPR001828">
    <property type="entry name" value="ANF_lig-bd_rcpt"/>
</dbReference>
<evidence type="ECO:0000313" key="11">
    <source>
        <dbReference type="EMBL" id="KND00091.1"/>
    </source>
</evidence>
<comment type="subcellular location">
    <subcellularLocation>
        <location evidence="1">Membrane</location>
        <topology evidence="1">Multi-pass membrane protein</topology>
    </subcellularLocation>
</comment>
<dbReference type="EMBL" id="KQ257456">
    <property type="protein sequence ID" value="KND00091.1"/>
    <property type="molecule type" value="Genomic_DNA"/>
</dbReference>
<dbReference type="PROSITE" id="PS50259">
    <property type="entry name" value="G_PROTEIN_RECEP_F3_4"/>
    <property type="match status" value="1"/>
</dbReference>
<dbReference type="GO" id="GO:0004965">
    <property type="term" value="F:G protein-coupled GABA receptor activity"/>
    <property type="evidence" value="ECO:0007669"/>
    <property type="project" value="InterPro"/>
</dbReference>
<name>A0A0L0HF64_SPIPD</name>
<evidence type="ECO:0000256" key="1">
    <source>
        <dbReference type="ARBA" id="ARBA00004141"/>
    </source>
</evidence>
<evidence type="ECO:0000259" key="10">
    <source>
        <dbReference type="PROSITE" id="PS50259"/>
    </source>
</evidence>
<evidence type="ECO:0000256" key="9">
    <source>
        <dbReference type="SAM" id="Phobius"/>
    </source>
</evidence>
<dbReference type="PANTHER" id="PTHR10519:SF20">
    <property type="entry name" value="G-PROTEIN COUPLED RECEPTOR 156-RELATED"/>
    <property type="match status" value="1"/>
</dbReference>
<keyword evidence="3 9" id="KW-1133">Transmembrane helix</keyword>
<dbReference type="GeneID" id="27687879"/>
<feature type="transmembrane region" description="Helical" evidence="9">
    <location>
        <begin position="573"/>
        <end position="595"/>
    </location>
</feature>
<protein>
    <recommendedName>
        <fullName evidence="10">G-protein coupled receptors family 3 profile domain-containing protein</fullName>
    </recommendedName>
</protein>
<feature type="transmembrane region" description="Helical" evidence="9">
    <location>
        <begin position="348"/>
        <end position="371"/>
    </location>
</feature>
<accession>A0A0L0HF64</accession>
<dbReference type="PANTHER" id="PTHR10519">
    <property type="entry name" value="GABA-B RECEPTOR"/>
    <property type="match status" value="1"/>
</dbReference>
<evidence type="ECO:0000256" key="3">
    <source>
        <dbReference type="ARBA" id="ARBA00022989"/>
    </source>
</evidence>
<dbReference type="VEuPathDB" id="FungiDB:SPPG_04432"/>
<dbReference type="InterPro" id="IPR002455">
    <property type="entry name" value="GPCR3_GABA-B"/>
</dbReference>
<evidence type="ECO:0000256" key="2">
    <source>
        <dbReference type="ARBA" id="ARBA00022692"/>
    </source>
</evidence>
<dbReference type="STRING" id="645134.A0A0L0HF64"/>
<feature type="transmembrane region" description="Helical" evidence="9">
    <location>
        <begin position="454"/>
        <end position="476"/>
    </location>
</feature>
<dbReference type="Gene3D" id="3.40.50.2300">
    <property type="match status" value="2"/>
</dbReference>
<dbReference type="InParanoid" id="A0A0L0HF64"/>
<feature type="transmembrane region" description="Helical" evidence="9">
    <location>
        <begin position="507"/>
        <end position="529"/>
    </location>
</feature>
<dbReference type="SUPFAM" id="SSF53822">
    <property type="entry name" value="Periplasmic binding protein-like I"/>
    <property type="match status" value="1"/>
</dbReference>
<keyword evidence="8" id="KW-0807">Transducer</keyword>
<dbReference type="Pfam" id="PF01094">
    <property type="entry name" value="ANF_receptor"/>
    <property type="match status" value="1"/>
</dbReference>
<evidence type="ECO:0000256" key="4">
    <source>
        <dbReference type="ARBA" id="ARBA00023040"/>
    </source>
</evidence>
<reference evidence="11 12" key="1">
    <citation type="submission" date="2009-08" db="EMBL/GenBank/DDBJ databases">
        <title>The Genome Sequence of Spizellomyces punctatus strain DAOM BR117.</title>
        <authorList>
            <consortium name="The Broad Institute Genome Sequencing Platform"/>
            <person name="Russ C."/>
            <person name="Cuomo C."/>
            <person name="Shea T."/>
            <person name="Young S.K."/>
            <person name="Zeng Q."/>
            <person name="Koehrsen M."/>
            <person name="Haas B."/>
            <person name="Borodovsky M."/>
            <person name="Guigo R."/>
            <person name="Alvarado L."/>
            <person name="Berlin A."/>
            <person name="Bochicchio J."/>
            <person name="Borenstein D."/>
            <person name="Chapman S."/>
            <person name="Chen Z."/>
            <person name="Engels R."/>
            <person name="Freedman E."/>
            <person name="Gellesch M."/>
            <person name="Goldberg J."/>
            <person name="Griggs A."/>
            <person name="Gujja S."/>
            <person name="Heiman D."/>
            <person name="Hepburn T."/>
            <person name="Howarth C."/>
            <person name="Jen D."/>
            <person name="Larson L."/>
            <person name="Lewis B."/>
            <person name="Mehta T."/>
            <person name="Park D."/>
            <person name="Pearson M."/>
            <person name="Roberts A."/>
            <person name="Saif S."/>
            <person name="Shenoy N."/>
            <person name="Sisk P."/>
            <person name="Stolte C."/>
            <person name="Sykes S."/>
            <person name="Thomson T."/>
            <person name="Walk T."/>
            <person name="White J."/>
            <person name="Yandava C."/>
            <person name="Burger G."/>
            <person name="Gray M.W."/>
            <person name="Holland P.W.H."/>
            <person name="King N."/>
            <person name="Lang F.B.F."/>
            <person name="Roger A.J."/>
            <person name="Ruiz-Trillo I."/>
            <person name="Lander E."/>
            <person name="Nusbaum C."/>
        </authorList>
    </citation>
    <scope>NUCLEOTIDE SEQUENCE [LARGE SCALE GENOMIC DNA]</scope>
    <source>
        <strain evidence="11 12">DAOM BR117</strain>
    </source>
</reference>
<keyword evidence="12" id="KW-1185">Reference proteome</keyword>
<dbReference type="PRINTS" id="PR01176">
    <property type="entry name" value="GABABRECEPTR"/>
</dbReference>
<evidence type="ECO:0000256" key="5">
    <source>
        <dbReference type="ARBA" id="ARBA00023136"/>
    </source>
</evidence>
<evidence type="ECO:0000256" key="6">
    <source>
        <dbReference type="ARBA" id="ARBA00023170"/>
    </source>
</evidence>
<keyword evidence="2 9" id="KW-0812">Transmembrane</keyword>
<proteinExistence type="predicted"/>
<keyword evidence="4" id="KW-0297">G-protein coupled receptor</keyword>
<sequence>MCLPAAAILDMKNKSHGVLGEFNSGATEVLSYVLQNHHILQCSGASTATTFEDKTVFPNFWRTIPSDDKTGTAIVNYAAAMNWKKIAIIASDTVYGQSMADAAVRRAAQLNVEVLSRLGFTVGGQTLDFSVITATNARIIVFCGMYDEFSSLYRHAYEAGLVGKDYVWIGGENMRSIVEYMRSQVPNNSHLLRGFVMSTPRDFSGTKGDDFLKNFTATYGSEPAQYSGFYVDCLLGLIHSYHNMLQNYTISEIAAQTFPALTLQTFLQKNLVGVTGDILLDDNYERVNAYNVFNWNGESFAPVAVSDEYSVVTHLSTKPIFFDGTTTVPRDSPLLVPVFIDMSSPLTIVAFLLYSIMLAVVVVSLALVVIFRHEKTLKAVSSLFCFFILLGLGLVLLGVFVDAARPTALACTTYAWLLIIGISMVLVNLLVKLWRIYWIFDNRVLHSNAMPDVVLLRASGTLLLFPVLLLCIWSGLSPRQSRRVENTSAGTYTDVCSSPNTAVQNGVTIALEVYAGLLMLCLTFLAIKTRQVWSEFNESKFIGLTVYNILVCCGIIIATLSLSDQNPLTEFRIRTFVILLAVTVTYACCIGRHLLRVLLLRARVELTASKSVKQLQLHGKLSVTRSDEKRSLFNHQPATILQGTYPVKNYSSLASVWRKHTMTATSAPGRILTLVDCSAADSTFVGTSIMLDKAFCDIRIVPKELLDIRGLENILEIKYCKQTLWVQMDSAEKAEEWETFLAAEANISSPRCLSPIQANSGRQLASGKGSGGV</sequence>
<keyword evidence="7" id="KW-0325">Glycoprotein</keyword>
<evidence type="ECO:0000313" key="12">
    <source>
        <dbReference type="Proteomes" id="UP000053201"/>
    </source>
</evidence>
<dbReference type="InterPro" id="IPR028082">
    <property type="entry name" value="Peripla_BP_I"/>
</dbReference>
<dbReference type="eggNOG" id="KOG1055">
    <property type="taxonomic scope" value="Eukaryota"/>
</dbReference>
<organism evidence="11 12">
    <name type="scientific">Spizellomyces punctatus (strain DAOM BR117)</name>
    <dbReference type="NCBI Taxonomy" id="645134"/>
    <lineage>
        <taxon>Eukaryota</taxon>
        <taxon>Fungi</taxon>
        <taxon>Fungi incertae sedis</taxon>
        <taxon>Chytridiomycota</taxon>
        <taxon>Chytridiomycota incertae sedis</taxon>
        <taxon>Chytridiomycetes</taxon>
        <taxon>Spizellomycetales</taxon>
        <taxon>Spizellomycetaceae</taxon>
        <taxon>Spizellomyces</taxon>
    </lineage>
</organism>
<evidence type="ECO:0000256" key="8">
    <source>
        <dbReference type="ARBA" id="ARBA00023224"/>
    </source>
</evidence>
<dbReference type="PRINTS" id="PR00248">
    <property type="entry name" value="GPCRMGR"/>
</dbReference>
<evidence type="ECO:0000256" key="7">
    <source>
        <dbReference type="ARBA" id="ARBA00023180"/>
    </source>
</evidence>
<feature type="transmembrane region" description="Helical" evidence="9">
    <location>
        <begin position="413"/>
        <end position="434"/>
    </location>
</feature>
<feature type="transmembrane region" description="Helical" evidence="9">
    <location>
        <begin position="541"/>
        <end position="561"/>
    </location>
</feature>
<dbReference type="RefSeq" id="XP_016608130.1">
    <property type="nucleotide sequence ID" value="XM_016752668.1"/>
</dbReference>
<dbReference type="InterPro" id="IPR000337">
    <property type="entry name" value="GPCR_3"/>
</dbReference>
<keyword evidence="5 9" id="KW-0472">Membrane</keyword>
<feature type="domain" description="G-protein coupled receptors family 3 profile" evidence="10">
    <location>
        <begin position="346"/>
        <end position="562"/>
    </location>
</feature>
<feature type="transmembrane region" description="Helical" evidence="9">
    <location>
        <begin position="383"/>
        <end position="401"/>
    </location>
</feature>